<reference evidence="1" key="1">
    <citation type="journal article" date="2019" name="Mitochondrial DNA Part B Resour">
        <title>Characterization of the complete mitochondrial genome of Drechslerella brochopaga, a fungal species trapping nematodes with constricting rings.</title>
        <authorList>
            <person name="Fang M."/>
            <person name="Wang S."/>
            <person name="Xu J."/>
            <person name="Jiang L."/>
            <person name="Zhou D."/>
            <person name="Zhang K.-Q."/>
            <person name="Zhang Y."/>
        </authorList>
    </citation>
    <scope>NUCLEOTIDE SEQUENCE</scope>
    <source>
        <strain evidence="1">YMF1.03216</strain>
    </source>
</reference>
<gene>
    <name evidence="1" type="primary">orf162</name>
</gene>
<dbReference type="InterPro" id="IPR003647">
    <property type="entry name" value="Intron_nuc_1_rpt"/>
</dbReference>
<name>A0A481ZLM9_9PEZI</name>
<organism evidence="1">
    <name type="scientific">Orbilia brochopaga</name>
    <dbReference type="NCBI Taxonomy" id="3140254"/>
    <lineage>
        <taxon>Eukaryota</taxon>
        <taxon>Fungi</taxon>
        <taxon>Dikarya</taxon>
        <taxon>Ascomycota</taxon>
        <taxon>Pezizomycotina</taxon>
        <taxon>Orbiliomycetes</taxon>
        <taxon>Orbiliales</taxon>
        <taxon>Orbiliaceae</taxon>
        <taxon>Orbilia</taxon>
    </lineage>
</organism>
<dbReference type="Gene3D" id="3.40.1440.10">
    <property type="entry name" value="GIY-YIG endonuclease"/>
    <property type="match status" value="1"/>
</dbReference>
<dbReference type="EMBL" id="MK550698">
    <property type="protein sequence ID" value="QBL02565.1"/>
    <property type="molecule type" value="Genomic_DNA"/>
</dbReference>
<sequence>MDHLKNQNSNIYLQNAIAKYGLNKFSFYVLEFLPDNCSSYDDLLNLEQKYLDLFKDKYNFENFAKKSRAGTYSTEESKMLMSKKKIEFYTEERKKVILEQFSKELFLYDAKTLNLIKKYSKHEEMITELKVSPKTIIKYKDTDQVFRGKYIITSKLIVNPGE</sequence>
<proteinExistence type="predicted"/>
<dbReference type="InterPro" id="IPR035901">
    <property type="entry name" value="GIY-YIG_endonuc_sf"/>
</dbReference>
<dbReference type="SMART" id="SM00497">
    <property type="entry name" value="IENR1"/>
    <property type="match status" value="1"/>
</dbReference>
<protein>
    <recommendedName>
        <fullName evidence="2">GIY-YIG endonuclease</fullName>
    </recommendedName>
</protein>
<geneLocation type="mitochondrion" evidence="1"/>
<reference evidence="1" key="2">
    <citation type="submission" date="2019-02" db="EMBL/GenBank/DDBJ databases">
        <authorList>
            <person name="Fang M.L."/>
            <person name="Zhang Y."/>
        </authorList>
    </citation>
    <scope>NUCLEOTIDE SEQUENCE</scope>
    <source>
        <strain evidence="1">YMF1.03216</strain>
    </source>
</reference>
<dbReference type="SUPFAM" id="SSF82771">
    <property type="entry name" value="GIY-YIG endonuclease"/>
    <property type="match status" value="1"/>
</dbReference>
<dbReference type="GeneID" id="39411836"/>
<keyword evidence="1" id="KW-0496">Mitochondrion</keyword>
<dbReference type="AlphaFoldDB" id="A0A481ZLM9"/>
<dbReference type="RefSeq" id="YP_009568485.1">
    <property type="nucleotide sequence ID" value="NC_041248.1"/>
</dbReference>
<evidence type="ECO:0008006" key="2">
    <source>
        <dbReference type="Google" id="ProtNLM"/>
    </source>
</evidence>
<accession>A0A481ZLM9</accession>
<evidence type="ECO:0000313" key="1">
    <source>
        <dbReference type="EMBL" id="QBL02565.1"/>
    </source>
</evidence>